<evidence type="ECO:0000313" key="2">
    <source>
        <dbReference type="EMBL" id="PPQ80367.1"/>
    </source>
</evidence>
<evidence type="ECO:0008006" key="4">
    <source>
        <dbReference type="Google" id="ProtNLM"/>
    </source>
</evidence>
<dbReference type="EMBL" id="NHYD01003335">
    <property type="protein sequence ID" value="PPQ80367.1"/>
    <property type="molecule type" value="Genomic_DNA"/>
</dbReference>
<dbReference type="AlphaFoldDB" id="A0A409WPE4"/>
<organism evidence="2 3">
    <name type="scientific">Psilocybe cyanescens</name>
    <dbReference type="NCBI Taxonomy" id="93625"/>
    <lineage>
        <taxon>Eukaryota</taxon>
        <taxon>Fungi</taxon>
        <taxon>Dikarya</taxon>
        <taxon>Basidiomycota</taxon>
        <taxon>Agaricomycotina</taxon>
        <taxon>Agaricomycetes</taxon>
        <taxon>Agaricomycetidae</taxon>
        <taxon>Agaricales</taxon>
        <taxon>Agaricineae</taxon>
        <taxon>Strophariaceae</taxon>
        <taxon>Psilocybe</taxon>
    </lineage>
</organism>
<gene>
    <name evidence="2" type="ORF">CVT25_003650</name>
</gene>
<dbReference type="OrthoDB" id="3265734at2759"/>
<keyword evidence="1" id="KW-0472">Membrane</keyword>
<dbReference type="Proteomes" id="UP000283269">
    <property type="component" value="Unassembled WGS sequence"/>
</dbReference>
<comment type="caution">
    <text evidence="2">The sequence shown here is derived from an EMBL/GenBank/DDBJ whole genome shotgun (WGS) entry which is preliminary data.</text>
</comment>
<name>A0A409WPE4_PSICY</name>
<proteinExistence type="predicted"/>
<accession>A0A409WPE4</accession>
<sequence>MLRAMRDRRGLVAPRADLHESRDIGKKMGTSLRTLHNHRSVRAAEAESDDGGTFKALNAFPRDTHEYLLAVQEPIRNLVVQVLSFDGTSISVYGLVSPSGTGYVQSSSYSVDGGNTKVYVANPSQGIQSQVLFYDSGTLPDGRHTLVLTNLVELDFLWIDYFLITAGSNSATIVPVQSAVQTTTEAVSGANQFSPQVTVSTIAGPSSIESSVVIFTQIVKVQNDGANSPDVANGNSSSKSSEVAAIMGGVIGGLAIIILVMILLLVLKRKRQRKEARHREDEDGMARTSFKGQSDSILAVVNDRLPAWSQSSRSTAFSPFEDTDSTQSVPSSYIFDQKRMVVGHAGPYS</sequence>
<protein>
    <recommendedName>
        <fullName evidence="4">Transmembrane protein</fullName>
    </recommendedName>
</protein>
<keyword evidence="1" id="KW-0812">Transmembrane</keyword>
<dbReference type="Gene3D" id="2.60.120.260">
    <property type="entry name" value="Galactose-binding domain-like"/>
    <property type="match status" value="1"/>
</dbReference>
<keyword evidence="3" id="KW-1185">Reference proteome</keyword>
<evidence type="ECO:0000256" key="1">
    <source>
        <dbReference type="SAM" id="Phobius"/>
    </source>
</evidence>
<dbReference type="InParanoid" id="A0A409WPE4"/>
<reference evidence="2 3" key="1">
    <citation type="journal article" date="2018" name="Evol. Lett.">
        <title>Horizontal gene cluster transfer increased hallucinogenic mushroom diversity.</title>
        <authorList>
            <person name="Reynolds H.T."/>
            <person name="Vijayakumar V."/>
            <person name="Gluck-Thaler E."/>
            <person name="Korotkin H.B."/>
            <person name="Matheny P.B."/>
            <person name="Slot J.C."/>
        </authorList>
    </citation>
    <scope>NUCLEOTIDE SEQUENCE [LARGE SCALE GENOMIC DNA]</scope>
    <source>
        <strain evidence="2 3">2631</strain>
    </source>
</reference>
<feature type="transmembrane region" description="Helical" evidence="1">
    <location>
        <begin position="243"/>
        <end position="267"/>
    </location>
</feature>
<keyword evidence="1" id="KW-1133">Transmembrane helix</keyword>
<evidence type="ECO:0000313" key="3">
    <source>
        <dbReference type="Proteomes" id="UP000283269"/>
    </source>
</evidence>